<feature type="transmembrane region" description="Helical" evidence="1">
    <location>
        <begin position="309"/>
        <end position="329"/>
    </location>
</feature>
<dbReference type="Proteomes" id="UP000610456">
    <property type="component" value="Unassembled WGS sequence"/>
</dbReference>
<reference evidence="2" key="2">
    <citation type="submission" date="2020-09" db="EMBL/GenBank/DDBJ databases">
        <authorList>
            <person name="Sun Q."/>
            <person name="Kim S."/>
        </authorList>
    </citation>
    <scope>NUCLEOTIDE SEQUENCE</scope>
    <source>
        <strain evidence="2">KCTC 12719</strain>
    </source>
</reference>
<keyword evidence="3" id="KW-1185">Reference proteome</keyword>
<feature type="transmembrane region" description="Helical" evidence="1">
    <location>
        <begin position="210"/>
        <end position="226"/>
    </location>
</feature>
<organism evidence="2 3">
    <name type="scientific">Salinimicrobium marinum</name>
    <dbReference type="NCBI Taxonomy" id="680283"/>
    <lineage>
        <taxon>Bacteria</taxon>
        <taxon>Pseudomonadati</taxon>
        <taxon>Bacteroidota</taxon>
        <taxon>Flavobacteriia</taxon>
        <taxon>Flavobacteriales</taxon>
        <taxon>Flavobacteriaceae</taxon>
        <taxon>Salinimicrobium</taxon>
    </lineage>
</organism>
<feature type="transmembrane region" description="Helical" evidence="1">
    <location>
        <begin position="27"/>
        <end position="51"/>
    </location>
</feature>
<proteinExistence type="predicted"/>
<evidence type="ECO:0000256" key="1">
    <source>
        <dbReference type="SAM" id="Phobius"/>
    </source>
</evidence>
<feature type="transmembrane region" description="Helical" evidence="1">
    <location>
        <begin position="350"/>
        <end position="373"/>
    </location>
</feature>
<keyword evidence="1" id="KW-0472">Membrane</keyword>
<feature type="transmembrane region" description="Helical" evidence="1">
    <location>
        <begin position="422"/>
        <end position="441"/>
    </location>
</feature>
<feature type="transmembrane region" description="Helical" evidence="1">
    <location>
        <begin position="103"/>
        <end position="131"/>
    </location>
</feature>
<reference evidence="2" key="1">
    <citation type="journal article" date="2014" name="Int. J. Syst. Evol. Microbiol.">
        <title>Complete genome sequence of Corynebacterium casei LMG S-19264T (=DSM 44701T), isolated from a smear-ripened cheese.</title>
        <authorList>
            <consortium name="US DOE Joint Genome Institute (JGI-PGF)"/>
            <person name="Walter F."/>
            <person name="Albersmeier A."/>
            <person name="Kalinowski J."/>
            <person name="Ruckert C."/>
        </authorList>
    </citation>
    <scope>NUCLEOTIDE SEQUENCE</scope>
    <source>
        <strain evidence="2">KCTC 12719</strain>
    </source>
</reference>
<comment type="caution">
    <text evidence="2">The sequence shown here is derived from an EMBL/GenBank/DDBJ whole genome shotgun (WGS) entry which is preliminary data.</text>
</comment>
<evidence type="ECO:0000313" key="3">
    <source>
        <dbReference type="Proteomes" id="UP000610456"/>
    </source>
</evidence>
<feature type="transmembrane region" description="Helical" evidence="1">
    <location>
        <begin position="281"/>
        <end position="297"/>
    </location>
</feature>
<name>A0A918SG40_9FLAO</name>
<accession>A0A918SG40</accession>
<evidence type="ECO:0000313" key="2">
    <source>
        <dbReference type="EMBL" id="GHA39080.1"/>
    </source>
</evidence>
<dbReference type="AlphaFoldDB" id="A0A918SG40"/>
<feature type="transmembrane region" description="Helical" evidence="1">
    <location>
        <begin position="137"/>
        <end position="159"/>
    </location>
</feature>
<feature type="transmembrane region" description="Helical" evidence="1">
    <location>
        <begin position="447"/>
        <end position="466"/>
    </location>
</feature>
<feature type="transmembrane region" description="Helical" evidence="1">
    <location>
        <begin position="63"/>
        <end position="82"/>
    </location>
</feature>
<dbReference type="EMBL" id="BMXB01000007">
    <property type="protein sequence ID" value="GHA39080.1"/>
    <property type="molecule type" value="Genomic_DNA"/>
</dbReference>
<sequence>MFKHFIYLQWKAFFRSSSLGKSIGLKILMGFLAIYFAVIFLLLGIGMYPLLTEFYPDQPPLHMANRFVLLWLVMELVFRFMLKTLPVMTVKPLLIAPIKKRKVVNYVLIKSLISFYNLLPLLLIIPFGIFLSFKTEIAPLSIIGWMVAVYTLILSVDYFNFLIKKKFTDNLKALLPLVLIAAVLAALEYFDVFRITLYFGNGMDYLVENPWLAIVPVLLFAALYKLNQHNLERRFYLDDSLGGPAKEVNTQEFNWVRRFGDIAPFLQLDLKLIWRNKRPKTTIFLSLIIMGYGLIFYPQDTYESMRTMYVFVGIFMTGIFMINFGQFIPAWDATYYSMMMSQNIPLKKYLASKVGLITFSIVVLTILTTPYVYFGTHILVMNIACAIYNIGVNVPILLYTGSFNRKRIELEKSPFMNYQGTGAAQWLVGIPLMLIPVAIFWPLTRWVSYEVGVAVLAGLGLLGIILRGPIMDFIERAYRKNKYAMIEGFKQTGE</sequence>
<gene>
    <name evidence="2" type="ORF">GCM10007103_20610</name>
</gene>
<keyword evidence="1" id="KW-1133">Transmembrane helix</keyword>
<dbReference type="InterPro" id="IPR043742">
    <property type="entry name" value="DUF5687"/>
</dbReference>
<keyword evidence="1" id="KW-0812">Transmembrane</keyword>
<dbReference type="Pfam" id="PF18940">
    <property type="entry name" value="DUF5687"/>
    <property type="match status" value="1"/>
</dbReference>
<protein>
    <submittedName>
        <fullName evidence="2">Uncharacterized protein</fullName>
    </submittedName>
</protein>
<feature type="transmembrane region" description="Helical" evidence="1">
    <location>
        <begin position="379"/>
        <end position="401"/>
    </location>
</feature>
<dbReference type="RefSeq" id="WP_189604666.1">
    <property type="nucleotide sequence ID" value="NZ_BMXB01000007.1"/>
</dbReference>
<feature type="transmembrane region" description="Helical" evidence="1">
    <location>
        <begin position="171"/>
        <end position="190"/>
    </location>
</feature>